<evidence type="ECO:0000256" key="1">
    <source>
        <dbReference type="ARBA" id="ARBA00023015"/>
    </source>
</evidence>
<organism evidence="5 6">
    <name type="scientific">Microbacterium invictum</name>
    <dbReference type="NCBI Taxonomy" id="515415"/>
    <lineage>
        <taxon>Bacteria</taxon>
        <taxon>Bacillati</taxon>
        <taxon>Actinomycetota</taxon>
        <taxon>Actinomycetes</taxon>
        <taxon>Micrococcales</taxon>
        <taxon>Microbacteriaceae</taxon>
        <taxon>Microbacterium</taxon>
    </lineage>
</organism>
<dbReference type="Gene3D" id="1.10.10.10">
    <property type="entry name" value="Winged helix-like DNA-binding domain superfamily/Winged helix DNA-binding domain"/>
    <property type="match status" value="1"/>
</dbReference>
<dbReference type="Pfam" id="PF01638">
    <property type="entry name" value="HxlR"/>
    <property type="match status" value="1"/>
</dbReference>
<gene>
    <name evidence="5" type="ORF">T9R20_00550</name>
</gene>
<evidence type="ECO:0000313" key="5">
    <source>
        <dbReference type="EMBL" id="WQB70483.1"/>
    </source>
</evidence>
<dbReference type="Proteomes" id="UP001324533">
    <property type="component" value="Chromosome"/>
</dbReference>
<keyword evidence="1" id="KW-0805">Transcription regulation</keyword>
<reference evidence="5 6" key="1">
    <citation type="submission" date="2023-06" db="EMBL/GenBank/DDBJ databases">
        <title>Rock-solubilizing bacteria, Microbacterium invictum, promotes re-establishment of vegetation in rocky wasteland by accelerating rock bio-weathering and reshaping soil bacterial community.</title>
        <authorList>
            <person name="Liu C."/>
        </authorList>
    </citation>
    <scope>NUCLEOTIDE SEQUENCE [LARGE SCALE GENOMIC DNA]</scope>
    <source>
        <strain evidence="5 6">X-18</strain>
    </source>
</reference>
<dbReference type="InterPro" id="IPR011991">
    <property type="entry name" value="ArsR-like_HTH"/>
</dbReference>
<dbReference type="InterPro" id="IPR002577">
    <property type="entry name" value="HTH_HxlR"/>
</dbReference>
<dbReference type="InterPro" id="IPR036390">
    <property type="entry name" value="WH_DNA-bd_sf"/>
</dbReference>
<evidence type="ECO:0000256" key="2">
    <source>
        <dbReference type="ARBA" id="ARBA00023125"/>
    </source>
</evidence>
<evidence type="ECO:0000256" key="3">
    <source>
        <dbReference type="ARBA" id="ARBA00023163"/>
    </source>
</evidence>
<sequence length="219" mass="23290">MDKRTYGQFCGLTRGADLLGGRWTLPIVRDLLLGPARFGELQAAFPGISTAQLTARLKELEAEGIVQREVGEMRGVRYALTSWGRQLEPVITALGRWGAMRMDVPREGEIVTAAGMATMLRTGFAGRAADGPALPTTFEIFADGLVAHGTVMGDLIDVAVGPADAPDLRLSAGDHFRAFVAGELTADEYAALPGVTVEGDASLLPMFADLFRVPFEPAA</sequence>
<keyword evidence="6" id="KW-1185">Reference proteome</keyword>
<dbReference type="InterPro" id="IPR036388">
    <property type="entry name" value="WH-like_DNA-bd_sf"/>
</dbReference>
<feature type="domain" description="HTH hxlR-type" evidence="4">
    <location>
        <begin position="10"/>
        <end position="106"/>
    </location>
</feature>
<keyword evidence="2" id="KW-0238">DNA-binding</keyword>
<name>A0ABZ0VA33_9MICO</name>
<protein>
    <submittedName>
        <fullName evidence="5">Helix-turn-helix domain-containing protein</fullName>
    </submittedName>
</protein>
<proteinExistence type="predicted"/>
<dbReference type="RefSeq" id="WP_322410625.1">
    <property type="nucleotide sequence ID" value="NZ_CP139779.1"/>
</dbReference>
<dbReference type="PANTHER" id="PTHR33204">
    <property type="entry name" value="TRANSCRIPTIONAL REGULATOR, MARR FAMILY"/>
    <property type="match status" value="1"/>
</dbReference>
<evidence type="ECO:0000259" key="4">
    <source>
        <dbReference type="PROSITE" id="PS51118"/>
    </source>
</evidence>
<dbReference type="CDD" id="cd00090">
    <property type="entry name" value="HTH_ARSR"/>
    <property type="match status" value="1"/>
</dbReference>
<dbReference type="PROSITE" id="PS51118">
    <property type="entry name" value="HTH_HXLR"/>
    <property type="match status" value="1"/>
</dbReference>
<keyword evidence="3" id="KW-0804">Transcription</keyword>
<evidence type="ECO:0000313" key="6">
    <source>
        <dbReference type="Proteomes" id="UP001324533"/>
    </source>
</evidence>
<dbReference type="PANTHER" id="PTHR33204:SF18">
    <property type="entry name" value="TRANSCRIPTIONAL REGULATORY PROTEIN"/>
    <property type="match status" value="1"/>
</dbReference>
<dbReference type="EMBL" id="CP139779">
    <property type="protein sequence ID" value="WQB70483.1"/>
    <property type="molecule type" value="Genomic_DNA"/>
</dbReference>
<dbReference type="SUPFAM" id="SSF46785">
    <property type="entry name" value="Winged helix' DNA-binding domain"/>
    <property type="match status" value="1"/>
</dbReference>
<accession>A0ABZ0VA33</accession>